<organism evidence="2 3">
    <name type="scientific">Elysia crispata</name>
    <name type="common">lettuce slug</name>
    <dbReference type="NCBI Taxonomy" id="231223"/>
    <lineage>
        <taxon>Eukaryota</taxon>
        <taxon>Metazoa</taxon>
        <taxon>Spiralia</taxon>
        <taxon>Lophotrochozoa</taxon>
        <taxon>Mollusca</taxon>
        <taxon>Gastropoda</taxon>
        <taxon>Heterobranchia</taxon>
        <taxon>Euthyneura</taxon>
        <taxon>Panpulmonata</taxon>
        <taxon>Sacoglossa</taxon>
        <taxon>Placobranchoidea</taxon>
        <taxon>Plakobranchidae</taxon>
        <taxon>Elysia</taxon>
    </lineage>
</organism>
<evidence type="ECO:0000313" key="2">
    <source>
        <dbReference type="EMBL" id="KAK3690872.1"/>
    </source>
</evidence>
<keyword evidence="1" id="KW-1133">Transmembrane helix</keyword>
<accession>A0AAE0XDM9</accession>
<dbReference type="Proteomes" id="UP001283361">
    <property type="component" value="Unassembled WGS sequence"/>
</dbReference>
<evidence type="ECO:0000313" key="3">
    <source>
        <dbReference type="Proteomes" id="UP001283361"/>
    </source>
</evidence>
<dbReference type="AlphaFoldDB" id="A0AAE0XDM9"/>
<sequence length="117" mass="13152">MVFLIVALKKSTRFQSKATPSKANPSNSSIKREAQVIIFLLLVIFVLCNLPMLMTLNLNKVYKHTDRSNLVAGTKFYFPGMEFIIFPMSSNQLPDLSRSASQVPYLEVQLGEARVPT</sequence>
<comment type="caution">
    <text evidence="2">The sequence shown here is derived from an EMBL/GenBank/DDBJ whole genome shotgun (WGS) entry which is preliminary data.</text>
</comment>
<feature type="transmembrane region" description="Helical" evidence="1">
    <location>
        <begin position="36"/>
        <end position="58"/>
    </location>
</feature>
<protein>
    <submittedName>
        <fullName evidence="2">Uncharacterized protein</fullName>
    </submittedName>
</protein>
<evidence type="ECO:0000256" key="1">
    <source>
        <dbReference type="SAM" id="Phobius"/>
    </source>
</evidence>
<dbReference type="EMBL" id="JAWDGP010008106">
    <property type="protein sequence ID" value="KAK3690872.1"/>
    <property type="molecule type" value="Genomic_DNA"/>
</dbReference>
<keyword evidence="1" id="KW-0472">Membrane</keyword>
<gene>
    <name evidence="2" type="ORF">RRG08_021570</name>
</gene>
<keyword evidence="3" id="KW-1185">Reference proteome</keyword>
<name>A0AAE0XDM9_9GAST</name>
<keyword evidence="1" id="KW-0812">Transmembrane</keyword>
<proteinExistence type="predicted"/>
<reference evidence="2" key="1">
    <citation type="journal article" date="2023" name="G3 (Bethesda)">
        <title>A reference genome for the long-term kleptoplast-retaining sea slug Elysia crispata morphotype clarki.</title>
        <authorList>
            <person name="Eastman K.E."/>
            <person name="Pendleton A.L."/>
            <person name="Shaikh M.A."/>
            <person name="Suttiyut T."/>
            <person name="Ogas R."/>
            <person name="Tomko P."/>
            <person name="Gavelis G."/>
            <person name="Widhalm J.R."/>
            <person name="Wisecaver J.H."/>
        </authorList>
    </citation>
    <scope>NUCLEOTIDE SEQUENCE</scope>
    <source>
        <strain evidence="2">ECLA1</strain>
    </source>
</reference>